<dbReference type="AlphaFoldDB" id="A0A0C3GTI6"/>
<evidence type="ECO:0000313" key="2">
    <source>
        <dbReference type="EMBL" id="KIM93696.1"/>
    </source>
</evidence>
<dbReference type="STRING" id="913774.A0A0C3GTI6"/>
<keyword evidence="1" id="KW-1133">Transmembrane helix</keyword>
<protein>
    <recommendedName>
        <fullName evidence="4">G-protein coupled receptors family 2 profile 2 domain-containing protein</fullName>
    </recommendedName>
</protein>
<evidence type="ECO:0000313" key="3">
    <source>
        <dbReference type="Proteomes" id="UP000054321"/>
    </source>
</evidence>
<reference evidence="3" key="2">
    <citation type="submission" date="2015-01" db="EMBL/GenBank/DDBJ databases">
        <title>Evolutionary Origins and Diversification of the Mycorrhizal Mutualists.</title>
        <authorList>
            <consortium name="DOE Joint Genome Institute"/>
            <consortium name="Mycorrhizal Genomics Consortium"/>
            <person name="Kohler A."/>
            <person name="Kuo A."/>
            <person name="Nagy L.G."/>
            <person name="Floudas D."/>
            <person name="Copeland A."/>
            <person name="Barry K.W."/>
            <person name="Cichocki N."/>
            <person name="Veneault-Fourrey C."/>
            <person name="LaButti K."/>
            <person name="Lindquist E.A."/>
            <person name="Lipzen A."/>
            <person name="Lundell T."/>
            <person name="Morin E."/>
            <person name="Murat C."/>
            <person name="Riley R."/>
            <person name="Ohm R."/>
            <person name="Sun H."/>
            <person name="Tunlid A."/>
            <person name="Henrissat B."/>
            <person name="Grigoriev I.V."/>
            <person name="Hibbett D.S."/>
            <person name="Martin F."/>
        </authorList>
    </citation>
    <scope>NUCLEOTIDE SEQUENCE [LARGE SCALE GENOMIC DNA]</scope>
    <source>
        <strain evidence="3">Zn</strain>
    </source>
</reference>
<keyword evidence="1" id="KW-0472">Membrane</keyword>
<reference evidence="2 3" key="1">
    <citation type="submission" date="2014-04" db="EMBL/GenBank/DDBJ databases">
        <authorList>
            <consortium name="DOE Joint Genome Institute"/>
            <person name="Kuo A."/>
            <person name="Martino E."/>
            <person name="Perotto S."/>
            <person name="Kohler A."/>
            <person name="Nagy L.G."/>
            <person name="Floudas D."/>
            <person name="Copeland A."/>
            <person name="Barry K.W."/>
            <person name="Cichocki N."/>
            <person name="Veneault-Fourrey C."/>
            <person name="LaButti K."/>
            <person name="Lindquist E.A."/>
            <person name="Lipzen A."/>
            <person name="Lundell T."/>
            <person name="Morin E."/>
            <person name="Murat C."/>
            <person name="Sun H."/>
            <person name="Tunlid A."/>
            <person name="Henrissat B."/>
            <person name="Grigoriev I.V."/>
            <person name="Hibbett D.S."/>
            <person name="Martin F."/>
            <person name="Nordberg H.P."/>
            <person name="Cantor M.N."/>
            <person name="Hua S.X."/>
        </authorList>
    </citation>
    <scope>NUCLEOTIDE SEQUENCE [LARGE SCALE GENOMIC DNA]</scope>
    <source>
        <strain evidence="2 3">Zn</strain>
    </source>
</reference>
<accession>A0A0C3GTI6</accession>
<proteinExistence type="predicted"/>
<dbReference type="PANTHER" id="PTHR42058">
    <property type="entry name" value="G_PROTEIN_RECEP_F2_4 DOMAIN-CONTAINING PROTEIN"/>
    <property type="match status" value="1"/>
</dbReference>
<evidence type="ECO:0000256" key="1">
    <source>
        <dbReference type="SAM" id="Phobius"/>
    </source>
</evidence>
<name>A0A0C3GTI6_OIDMZ</name>
<dbReference type="HOGENOM" id="CLU_026939_1_0_1"/>
<evidence type="ECO:0008006" key="4">
    <source>
        <dbReference type="Google" id="ProtNLM"/>
    </source>
</evidence>
<feature type="transmembrane region" description="Helical" evidence="1">
    <location>
        <begin position="94"/>
        <end position="115"/>
    </location>
</feature>
<feature type="transmembrane region" description="Helical" evidence="1">
    <location>
        <begin position="135"/>
        <end position="155"/>
    </location>
</feature>
<feature type="transmembrane region" description="Helical" evidence="1">
    <location>
        <begin position="219"/>
        <end position="243"/>
    </location>
</feature>
<organism evidence="2 3">
    <name type="scientific">Oidiodendron maius (strain Zn)</name>
    <dbReference type="NCBI Taxonomy" id="913774"/>
    <lineage>
        <taxon>Eukaryota</taxon>
        <taxon>Fungi</taxon>
        <taxon>Dikarya</taxon>
        <taxon>Ascomycota</taxon>
        <taxon>Pezizomycotina</taxon>
        <taxon>Leotiomycetes</taxon>
        <taxon>Leotiomycetes incertae sedis</taxon>
        <taxon>Myxotrichaceae</taxon>
        <taxon>Oidiodendron</taxon>
    </lineage>
</organism>
<feature type="transmembrane region" description="Helical" evidence="1">
    <location>
        <begin position="292"/>
        <end position="316"/>
    </location>
</feature>
<dbReference type="InterPro" id="IPR053247">
    <property type="entry name" value="GPCR_GPR1/git3-like"/>
</dbReference>
<dbReference type="PANTHER" id="PTHR42058:SF1">
    <property type="entry name" value="G-PROTEIN COUPLED RECEPTORS FAMILY 2 PROFILE 2 DOMAIN-CONTAINING PROTEIN"/>
    <property type="match status" value="1"/>
</dbReference>
<dbReference type="OrthoDB" id="26203at2759"/>
<dbReference type="EMBL" id="KN832893">
    <property type="protein sequence ID" value="KIM93696.1"/>
    <property type="molecule type" value="Genomic_DNA"/>
</dbReference>
<feature type="transmembrane region" description="Helical" evidence="1">
    <location>
        <begin position="352"/>
        <end position="372"/>
    </location>
</feature>
<dbReference type="InParanoid" id="A0A0C3GTI6"/>
<feature type="transmembrane region" description="Helical" evidence="1">
    <location>
        <begin position="61"/>
        <end position="82"/>
    </location>
</feature>
<gene>
    <name evidence="2" type="ORF">OIDMADRAFT_184664</name>
</gene>
<dbReference type="Proteomes" id="UP000054321">
    <property type="component" value="Unassembled WGS sequence"/>
</dbReference>
<sequence>MERATAECPSPLLLESLFPDTGGYIRGRWCRVIDLGAGPVSCCLPCPVSEWRYSDGFDGKMLVAGWCAIAIIVSMVVMALTYTVLPTSATGRHYLTTVPMIGFILVPTAYIVPLSRAPNQCHDTITPNDHRSDRMCAATASLLMGGIWVVVIGCLFRSLSLHLMVMWDRTLGKKYMYASLSCIILGTLVLLILDFEVTGVSYQLGRVCYINPFEGWGTFWIPLIVITALTFLLQALTMGYCVFTVLRPILQKSIEFSPRHLPQESVEYRQDSEARQTSIQTRKILRMQWRPIIIVFMIVLNVTFISTVFIEVQGIYTYPTERFVPWAACLVLMGGKDNCMSQADKLGPPENLIVAALILLAICGLWGVILFARSSMLLAWIDLFKGSLRPKIRLLDAEVAAEAVSPSQFPPRARSGSSDCELIRLPKRQCVSPVISEDFHSDYTYVVTE</sequence>
<keyword evidence="3" id="KW-1185">Reference proteome</keyword>
<feature type="transmembrane region" description="Helical" evidence="1">
    <location>
        <begin position="175"/>
        <end position="193"/>
    </location>
</feature>
<keyword evidence="1" id="KW-0812">Transmembrane</keyword>